<feature type="transmembrane region" description="Helical" evidence="8">
    <location>
        <begin position="241"/>
        <end position="262"/>
    </location>
</feature>
<evidence type="ECO:0000256" key="1">
    <source>
        <dbReference type="ARBA" id="ARBA00004651"/>
    </source>
</evidence>
<feature type="transmembrane region" description="Helical" evidence="8">
    <location>
        <begin position="91"/>
        <end position="114"/>
    </location>
</feature>
<dbReference type="InterPro" id="IPR004776">
    <property type="entry name" value="Mem_transp_PIN-like"/>
</dbReference>
<keyword evidence="3" id="KW-0813">Transport</keyword>
<comment type="subcellular location">
    <subcellularLocation>
        <location evidence="1">Cell membrane</location>
        <topology evidence="1">Multi-pass membrane protein</topology>
    </subcellularLocation>
</comment>
<dbReference type="InterPro" id="IPR038770">
    <property type="entry name" value="Na+/solute_symporter_sf"/>
</dbReference>
<feature type="transmembrane region" description="Helical" evidence="8">
    <location>
        <begin position="120"/>
        <end position="146"/>
    </location>
</feature>
<evidence type="ECO:0000313" key="10">
    <source>
        <dbReference type="Proteomes" id="UP000461670"/>
    </source>
</evidence>
<feature type="transmembrane region" description="Helical" evidence="8">
    <location>
        <begin position="176"/>
        <end position="196"/>
    </location>
</feature>
<keyword evidence="5 8" id="KW-0812">Transmembrane</keyword>
<evidence type="ECO:0000256" key="7">
    <source>
        <dbReference type="ARBA" id="ARBA00023136"/>
    </source>
</evidence>
<evidence type="ECO:0008006" key="11">
    <source>
        <dbReference type="Google" id="ProtNLM"/>
    </source>
</evidence>
<evidence type="ECO:0000256" key="8">
    <source>
        <dbReference type="SAM" id="Phobius"/>
    </source>
</evidence>
<feature type="transmembrane region" description="Helical" evidence="8">
    <location>
        <begin position="268"/>
        <end position="289"/>
    </location>
</feature>
<evidence type="ECO:0000313" key="9">
    <source>
        <dbReference type="EMBL" id="KAF1020459.1"/>
    </source>
</evidence>
<protein>
    <recommendedName>
        <fullName evidence="11">Permease</fullName>
    </recommendedName>
</protein>
<evidence type="ECO:0000256" key="2">
    <source>
        <dbReference type="ARBA" id="ARBA00010145"/>
    </source>
</evidence>
<dbReference type="Gene3D" id="1.20.1530.20">
    <property type="match status" value="1"/>
</dbReference>
<sequence length="328" mass="34804">MSNPVFHALVPVVLLIFVGYLAGRLRWIAGPSVRDLSNVVFLVLAPALLFRTMSGVHLQALDFRPVVIYMAAMGVVFLLVMLKAGFNRRAAVMGLASTFSDTLMIGVPLIGLAFGEAGLVTLFALISVHAFIMLTLVTVVLEFVVVSEENRALAAQGERPSKAVRIQRMALTVFKAARGSVLHPVPLPIICGLLYAQTGWSLPDVIDKPLQLLGNAFASMALVLVGITLAANPLGRQIKPALLLVLMKNLVHPAVLVALGLALGLSGLSFEVMVVVASLPIGANVYLFALRYQVAEQEVTAAVALSTILGLLTMALVMGLVHYLPGVA</sequence>
<keyword evidence="4" id="KW-1003">Cell membrane</keyword>
<dbReference type="AlphaFoldDB" id="A0A7V8FMY5"/>
<keyword evidence="6 8" id="KW-1133">Transmembrane helix</keyword>
<dbReference type="PANTHER" id="PTHR36838:SF3">
    <property type="entry name" value="TRANSPORTER AUXIN EFFLUX CARRIER EC FAMILY"/>
    <property type="match status" value="1"/>
</dbReference>
<dbReference type="EMBL" id="WNDQ01000035">
    <property type="protein sequence ID" value="KAF1020459.1"/>
    <property type="molecule type" value="Genomic_DNA"/>
</dbReference>
<gene>
    <name evidence="9" type="ORF">GAK30_02501</name>
</gene>
<feature type="transmembrane region" description="Helical" evidence="8">
    <location>
        <begin position="301"/>
        <end position="324"/>
    </location>
</feature>
<dbReference type="PANTHER" id="PTHR36838">
    <property type="entry name" value="AUXIN EFFLUX CARRIER FAMILY PROTEIN"/>
    <property type="match status" value="1"/>
</dbReference>
<keyword evidence="7 8" id="KW-0472">Membrane</keyword>
<dbReference type="GO" id="GO:0005886">
    <property type="term" value="C:plasma membrane"/>
    <property type="evidence" value="ECO:0007669"/>
    <property type="project" value="UniProtKB-SubCell"/>
</dbReference>
<dbReference type="Proteomes" id="UP000461670">
    <property type="component" value="Unassembled WGS sequence"/>
</dbReference>
<dbReference type="GO" id="GO:0055085">
    <property type="term" value="P:transmembrane transport"/>
    <property type="evidence" value="ECO:0007669"/>
    <property type="project" value="InterPro"/>
</dbReference>
<dbReference type="Pfam" id="PF03547">
    <property type="entry name" value="Mem_trans"/>
    <property type="match status" value="1"/>
</dbReference>
<organism evidence="9 10">
    <name type="scientific">Paracidovorax wautersii</name>
    <dbReference type="NCBI Taxonomy" id="1177982"/>
    <lineage>
        <taxon>Bacteria</taxon>
        <taxon>Pseudomonadati</taxon>
        <taxon>Pseudomonadota</taxon>
        <taxon>Betaproteobacteria</taxon>
        <taxon>Burkholderiales</taxon>
        <taxon>Comamonadaceae</taxon>
        <taxon>Paracidovorax</taxon>
    </lineage>
</organism>
<evidence type="ECO:0000256" key="6">
    <source>
        <dbReference type="ARBA" id="ARBA00022989"/>
    </source>
</evidence>
<evidence type="ECO:0000256" key="3">
    <source>
        <dbReference type="ARBA" id="ARBA00022448"/>
    </source>
</evidence>
<evidence type="ECO:0000256" key="5">
    <source>
        <dbReference type="ARBA" id="ARBA00022692"/>
    </source>
</evidence>
<feature type="transmembrane region" description="Helical" evidence="8">
    <location>
        <begin position="6"/>
        <end position="23"/>
    </location>
</feature>
<evidence type="ECO:0000256" key="4">
    <source>
        <dbReference type="ARBA" id="ARBA00022475"/>
    </source>
</evidence>
<name>A0A7V8FMY5_9BURK</name>
<reference evidence="10" key="1">
    <citation type="journal article" date="2020" name="MBio">
        <title>Horizontal gene transfer to a defensive symbiont with a reduced genome amongst a multipartite beetle microbiome.</title>
        <authorList>
            <person name="Waterworth S.C."/>
            <person name="Florez L.V."/>
            <person name="Rees E.R."/>
            <person name="Hertweck C."/>
            <person name="Kaltenpoth M."/>
            <person name="Kwan J.C."/>
        </authorList>
    </citation>
    <scope>NUCLEOTIDE SEQUENCE [LARGE SCALE GENOMIC DNA]</scope>
</reference>
<feature type="transmembrane region" description="Helical" evidence="8">
    <location>
        <begin position="66"/>
        <end position="84"/>
    </location>
</feature>
<proteinExistence type="inferred from homology"/>
<feature type="transmembrane region" description="Helical" evidence="8">
    <location>
        <begin position="35"/>
        <end position="54"/>
    </location>
</feature>
<comment type="similarity">
    <text evidence="2">Belongs to the auxin efflux carrier (TC 2.A.69) family.</text>
</comment>
<accession>A0A7V8FMY5</accession>
<feature type="transmembrane region" description="Helical" evidence="8">
    <location>
        <begin position="216"/>
        <end position="234"/>
    </location>
</feature>
<comment type="caution">
    <text evidence="9">The sequence shown here is derived from an EMBL/GenBank/DDBJ whole genome shotgun (WGS) entry which is preliminary data.</text>
</comment>